<dbReference type="AlphaFoldDB" id="M5S084"/>
<dbReference type="Pfam" id="PF00512">
    <property type="entry name" value="HisKA"/>
    <property type="match status" value="1"/>
</dbReference>
<evidence type="ECO:0000313" key="15">
    <source>
        <dbReference type="Proteomes" id="UP000011991"/>
    </source>
</evidence>
<dbReference type="PROSITE" id="PS50113">
    <property type="entry name" value="PAC"/>
    <property type="match status" value="1"/>
</dbReference>
<keyword evidence="6" id="KW-0418">Kinase</keyword>
<dbReference type="FunFam" id="1.10.287.130:FF:000002">
    <property type="entry name" value="Two-component osmosensing histidine kinase"/>
    <property type="match status" value="1"/>
</dbReference>
<evidence type="ECO:0000256" key="7">
    <source>
        <dbReference type="ARBA" id="ARBA00022840"/>
    </source>
</evidence>
<gene>
    <name evidence="14" type="ORF">RMSM_03489</name>
</gene>
<dbReference type="CDD" id="cd17546">
    <property type="entry name" value="REC_hyHK_CKI1_RcsC-like"/>
    <property type="match status" value="1"/>
</dbReference>
<keyword evidence="8" id="KW-0902">Two-component regulatory system</keyword>
<organism evidence="14 15">
    <name type="scientific">Rhodopirellula maiorica SM1</name>
    <dbReference type="NCBI Taxonomy" id="1265738"/>
    <lineage>
        <taxon>Bacteria</taxon>
        <taxon>Pseudomonadati</taxon>
        <taxon>Planctomycetota</taxon>
        <taxon>Planctomycetia</taxon>
        <taxon>Pirellulales</taxon>
        <taxon>Pirellulaceae</taxon>
        <taxon>Novipirellula</taxon>
    </lineage>
</organism>
<dbReference type="EC" id="2.7.13.3" evidence="2"/>
<dbReference type="PANTHER" id="PTHR45339">
    <property type="entry name" value="HYBRID SIGNAL TRANSDUCTION HISTIDINE KINASE J"/>
    <property type="match status" value="1"/>
</dbReference>
<dbReference type="CDD" id="cd00130">
    <property type="entry name" value="PAS"/>
    <property type="match status" value="1"/>
</dbReference>
<evidence type="ECO:0000256" key="9">
    <source>
        <dbReference type="PROSITE-ProRule" id="PRU00169"/>
    </source>
</evidence>
<comment type="catalytic activity">
    <reaction evidence="1">
        <text>ATP + protein L-histidine = ADP + protein N-phospho-L-histidine.</text>
        <dbReference type="EC" id="2.7.13.3"/>
    </reaction>
</comment>
<dbReference type="InterPro" id="IPR000014">
    <property type="entry name" value="PAS"/>
</dbReference>
<evidence type="ECO:0000259" key="13">
    <source>
        <dbReference type="PROSITE" id="PS50113"/>
    </source>
</evidence>
<dbReference type="Pfam" id="PF08448">
    <property type="entry name" value="PAS_4"/>
    <property type="match status" value="1"/>
</dbReference>
<feature type="modified residue" description="4-aspartylphosphate" evidence="9">
    <location>
        <position position="646"/>
    </location>
</feature>
<keyword evidence="15" id="KW-1185">Reference proteome</keyword>
<reference evidence="14 15" key="1">
    <citation type="journal article" date="2013" name="Mar. Genomics">
        <title>Expression of sulfatases in Rhodopirellula baltica and the diversity of sulfatases in the genus Rhodopirellula.</title>
        <authorList>
            <person name="Wegner C.E."/>
            <person name="Richter-Heitmann T."/>
            <person name="Klindworth A."/>
            <person name="Klockow C."/>
            <person name="Richter M."/>
            <person name="Achstetter T."/>
            <person name="Glockner F.O."/>
            <person name="Harder J."/>
        </authorList>
    </citation>
    <scope>NUCLEOTIDE SEQUENCE [LARGE SCALE GENOMIC DNA]</scope>
    <source>
        <strain evidence="14 15">SM1</strain>
    </source>
</reference>
<evidence type="ECO:0000259" key="12">
    <source>
        <dbReference type="PROSITE" id="PS50110"/>
    </source>
</evidence>
<dbReference type="GO" id="GO:0000155">
    <property type="term" value="F:phosphorelay sensor kinase activity"/>
    <property type="evidence" value="ECO:0007669"/>
    <property type="project" value="InterPro"/>
</dbReference>
<dbReference type="PRINTS" id="PR00344">
    <property type="entry name" value="BCTRLSENSOR"/>
</dbReference>
<feature type="domain" description="Histidine kinase" evidence="11">
    <location>
        <begin position="200"/>
        <end position="426"/>
    </location>
</feature>
<dbReference type="InterPro" id="IPR005467">
    <property type="entry name" value="His_kinase_dom"/>
</dbReference>
<dbReference type="InterPro" id="IPR013656">
    <property type="entry name" value="PAS_4"/>
</dbReference>
<dbReference type="SMART" id="SM00448">
    <property type="entry name" value="REC"/>
    <property type="match status" value="2"/>
</dbReference>
<dbReference type="InterPro" id="IPR000700">
    <property type="entry name" value="PAS-assoc_C"/>
</dbReference>
<dbReference type="InterPro" id="IPR036097">
    <property type="entry name" value="HisK_dim/P_sf"/>
</dbReference>
<evidence type="ECO:0000256" key="4">
    <source>
        <dbReference type="ARBA" id="ARBA00022679"/>
    </source>
</evidence>
<dbReference type="InterPro" id="IPR004358">
    <property type="entry name" value="Sig_transdc_His_kin-like_C"/>
</dbReference>
<dbReference type="Gene3D" id="3.40.50.2300">
    <property type="match status" value="2"/>
</dbReference>
<keyword evidence="7" id="KW-0067">ATP-binding</keyword>
<dbReference type="EMBL" id="ANOG01000504">
    <property type="protein sequence ID" value="EMI19584.1"/>
    <property type="molecule type" value="Genomic_DNA"/>
</dbReference>
<dbReference type="SUPFAM" id="SSF55874">
    <property type="entry name" value="ATPase domain of HSP90 chaperone/DNA topoisomerase II/histidine kinase"/>
    <property type="match status" value="1"/>
</dbReference>
<dbReference type="SUPFAM" id="SSF52172">
    <property type="entry name" value="CheY-like"/>
    <property type="match status" value="2"/>
</dbReference>
<feature type="domain" description="PAC" evidence="13">
    <location>
        <begin position="130"/>
        <end position="182"/>
    </location>
</feature>
<dbReference type="Proteomes" id="UP000011991">
    <property type="component" value="Unassembled WGS sequence"/>
</dbReference>
<dbReference type="GO" id="GO:0005524">
    <property type="term" value="F:ATP binding"/>
    <property type="evidence" value="ECO:0007669"/>
    <property type="project" value="UniProtKB-KW"/>
</dbReference>
<dbReference type="PROSITE" id="PS50109">
    <property type="entry name" value="HIS_KIN"/>
    <property type="match status" value="1"/>
</dbReference>
<dbReference type="InterPro" id="IPR036890">
    <property type="entry name" value="HATPase_C_sf"/>
</dbReference>
<proteinExistence type="predicted"/>
<evidence type="ECO:0000256" key="2">
    <source>
        <dbReference type="ARBA" id="ARBA00012438"/>
    </source>
</evidence>
<dbReference type="NCBIfam" id="TIGR00229">
    <property type="entry name" value="sensory_box"/>
    <property type="match status" value="1"/>
</dbReference>
<feature type="domain" description="Response regulatory" evidence="12">
    <location>
        <begin position="597"/>
        <end position="715"/>
    </location>
</feature>
<accession>M5S084</accession>
<evidence type="ECO:0000256" key="3">
    <source>
        <dbReference type="ARBA" id="ARBA00022553"/>
    </source>
</evidence>
<dbReference type="SMART" id="SM00388">
    <property type="entry name" value="HisKA"/>
    <property type="match status" value="1"/>
</dbReference>
<evidence type="ECO:0000256" key="8">
    <source>
        <dbReference type="ARBA" id="ARBA00023012"/>
    </source>
</evidence>
<dbReference type="PATRIC" id="fig|1265738.3.peg.3487"/>
<dbReference type="CDD" id="cd16922">
    <property type="entry name" value="HATPase_EvgS-ArcB-TorS-like"/>
    <property type="match status" value="1"/>
</dbReference>
<name>M5S084_9BACT</name>
<sequence>MHSQTFHLLNVFSIWVSSPPSGRDFKMHEEQAAGGGESEATGIPPEPSPDVPVDDRFLLQALMDHIPDSIYFKDAKGRFIRINQAKAERSGLSTTDDAVGKSDFDFFDHDHARKALADEMDIMRTRQPLIETEEHLIWSSGLERWVSTTKLPLQRQDGEVVGTFGISRDITKLKQTERALGAAKEAAETANRAKSEFVANMSHEIRTPMNGVIGMAELLLDTHLNPVQREYAQAVLESGEALLGLLNDVLDFSKIEAGKIELDPTPFEIRDSIGSMMKSLAARAHHKGLELAYHFDSNIPEMVVGDVGRLRQILINLVGNAIKFTDAGEVVVDVQVAHHGVRTPNDQTISLKFAVSDTGIGVPQDKLASIFTEFEQADKSTTRKYGGTGLGLAIASRFVELMGGRLSVQSELGRGTTFSFVIDLPIGAPRIANKTELDLESIRGLRVLVVDDNATNRRILLETLLNWGLQPMAVSNAKDALQRVRSEVENGTPFHLVISDVNMPETDGFDFVESLRHDRELAGTTVMLLTSAIRSGDAIRCDQLNVATHLMKPVKQSELLRAISHVVGRQSIESSSPESDTVGSATAADSSSLDSMRVLLAEDSLVNQKVALGLMRKWGHCVTIAQNGIEAVQMSGSQEFDLILMDVEMPEMDGLDATRAIRKREQKQASHIPIIAMTAHAMIGDEQRCREAGMDAYVAKPIRQELLLQAMTTLLTNNAR</sequence>
<dbReference type="Gene3D" id="1.10.287.130">
    <property type="match status" value="1"/>
</dbReference>
<dbReference type="CDD" id="cd00082">
    <property type="entry name" value="HisKA"/>
    <property type="match status" value="1"/>
</dbReference>
<dbReference type="CDD" id="cd00156">
    <property type="entry name" value="REC"/>
    <property type="match status" value="1"/>
</dbReference>
<keyword evidence="3 9" id="KW-0597">Phosphoprotein</keyword>
<evidence type="ECO:0000256" key="10">
    <source>
        <dbReference type="SAM" id="MobiDB-lite"/>
    </source>
</evidence>
<evidence type="ECO:0000259" key="11">
    <source>
        <dbReference type="PROSITE" id="PS50109"/>
    </source>
</evidence>
<evidence type="ECO:0000313" key="14">
    <source>
        <dbReference type="EMBL" id="EMI19584.1"/>
    </source>
</evidence>
<evidence type="ECO:0000256" key="1">
    <source>
        <dbReference type="ARBA" id="ARBA00000085"/>
    </source>
</evidence>
<dbReference type="PROSITE" id="PS50110">
    <property type="entry name" value="RESPONSE_REGULATORY"/>
    <property type="match status" value="2"/>
</dbReference>
<dbReference type="PANTHER" id="PTHR45339:SF1">
    <property type="entry name" value="HYBRID SIGNAL TRANSDUCTION HISTIDINE KINASE J"/>
    <property type="match status" value="1"/>
</dbReference>
<feature type="region of interest" description="Disordered" evidence="10">
    <location>
        <begin position="23"/>
        <end position="51"/>
    </location>
</feature>
<evidence type="ECO:0000256" key="6">
    <source>
        <dbReference type="ARBA" id="ARBA00022777"/>
    </source>
</evidence>
<dbReference type="InterPro" id="IPR003661">
    <property type="entry name" value="HisK_dim/P_dom"/>
</dbReference>
<dbReference type="Pfam" id="PF00072">
    <property type="entry name" value="Response_reg"/>
    <property type="match status" value="2"/>
</dbReference>
<protein>
    <recommendedName>
        <fullName evidence="2">histidine kinase</fullName>
        <ecNumber evidence="2">2.7.13.3</ecNumber>
    </recommendedName>
</protein>
<dbReference type="InterPro" id="IPR035965">
    <property type="entry name" value="PAS-like_dom_sf"/>
</dbReference>
<dbReference type="SUPFAM" id="SSF55785">
    <property type="entry name" value="PYP-like sensor domain (PAS domain)"/>
    <property type="match status" value="1"/>
</dbReference>
<dbReference type="InterPro" id="IPR011006">
    <property type="entry name" value="CheY-like_superfamily"/>
</dbReference>
<dbReference type="Gene3D" id="3.30.565.10">
    <property type="entry name" value="Histidine kinase-like ATPase, C-terminal domain"/>
    <property type="match status" value="1"/>
</dbReference>
<keyword evidence="4" id="KW-0808">Transferase</keyword>
<dbReference type="InterPro" id="IPR001789">
    <property type="entry name" value="Sig_transdc_resp-reg_receiver"/>
</dbReference>
<dbReference type="SMART" id="SM00387">
    <property type="entry name" value="HATPase_c"/>
    <property type="match status" value="1"/>
</dbReference>
<evidence type="ECO:0000256" key="5">
    <source>
        <dbReference type="ARBA" id="ARBA00022741"/>
    </source>
</evidence>
<feature type="domain" description="Response regulatory" evidence="12">
    <location>
        <begin position="446"/>
        <end position="567"/>
    </location>
</feature>
<keyword evidence="5" id="KW-0547">Nucleotide-binding</keyword>
<dbReference type="FunFam" id="3.30.565.10:FF:000078">
    <property type="entry name" value="Two-component sensor histidine kinase"/>
    <property type="match status" value="1"/>
</dbReference>
<comment type="caution">
    <text evidence="14">The sequence shown here is derived from an EMBL/GenBank/DDBJ whole genome shotgun (WGS) entry which is preliminary data.</text>
</comment>
<feature type="modified residue" description="4-aspartylphosphate" evidence="9">
    <location>
        <position position="500"/>
    </location>
</feature>
<dbReference type="Pfam" id="PF02518">
    <property type="entry name" value="HATPase_c"/>
    <property type="match status" value="1"/>
</dbReference>
<dbReference type="Gene3D" id="3.30.450.20">
    <property type="entry name" value="PAS domain"/>
    <property type="match status" value="1"/>
</dbReference>
<dbReference type="SUPFAM" id="SSF47384">
    <property type="entry name" value="Homodimeric domain of signal transducing histidine kinase"/>
    <property type="match status" value="1"/>
</dbReference>
<dbReference type="InterPro" id="IPR003594">
    <property type="entry name" value="HATPase_dom"/>
</dbReference>